<protein>
    <recommendedName>
        <fullName evidence="3">LRRC37A/B like protein 1 C-terminal domain-containing protein</fullName>
    </recommendedName>
</protein>
<reference evidence="4 5" key="1">
    <citation type="journal article" date="2020" name="Nature">
        <title>Six reference-quality genomes reveal evolution of bat adaptations.</title>
        <authorList>
            <person name="Jebb D."/>
            <person name="Huang Z."/>
            <person name="Pippel M."/>
            <person name="Hughes G.M."/>
            <person name="Lavrichenko K."/>
            <person name="Devanna P."/>
            <person name="Winkler S."/>
            <person name="Jermiin L.S."/>
            <person name="Skirmuntt E.C."/>
            <person name="Katzourakis A."/>
            <person name="Burkitt-Gray L."/>
            <person name="Ray D.A."/>
            <person name="Sullivan K.A.M."/>
            <person name="Roscito J.G."/>
            <person name="Kirilenko B.M."/>
            <person name="Davalos L.M."/>
            <person name="Corthals A.P."/>
            <person name="Power M.L."/>
            <person name="Jones G."/>
            <person name="Ransome R.D."/>
            <person name="Dechmann D.K.N."/>
            <person name="Locatelli A.G."/>
            <person name="Puechmaille S.J."/>
            <person name="Fedrigo O."/>
            <person name="Jarvis E.D."/>
            <person name="Hiller M."/>
            <person name="Vernes S.C."/>
            <person name="Myers E.W."/>
            <person name="Teeling E.C."/>
        </authorList>
    </citation>
    <scope>NUCLEOTIDE SEQUENCE [LARGE SCALE GENOMIC DNA]</scope>
    <source>
        <strain evidence="4">Bat1K_MPI-CBG_1</strain>
    </source>
</reference>
<evidence type="ECO:0000313" key="4">
    <source>
        <dbReference type="EMBL" id="KAF6130880.1"/>
    </source>
</evidence>
<gene>
    <name evidence="4" type="ORF">HJG60_007839</name>
</gene>
<keyword evidence="2" id="KW-1133">Transmembrane helix</keyword>
<feature type="transmembrane region" description="Helical" evidence="2">
    <location>
        <begin position="49"/>
        <end position="71"/>
    </location>
</feature>
<organism evidence="4 5">
    <name type="scientific">Phyllostomus discolor</name>
    <name type="common">pale spear-nosed bat</name>
    <dbReference type="NCBI Taxonomy" id="89673"/>
    <lineage>
        <taxon>Eukaryota</taxon>
        <taxon>Metazoa</taxon>
        <taxon>Chordata</taxon>
        <taxon>Craniata</taxon>
        <taxon>Vertebrata</taxon>
        <taxon>Euteleostomi</taxon>
        <taxon>Mammalia</taxon>
        <taxon>Eutheria</taxon>
        <taxon>Laurasiatheria</taxon>
        <taxon>Chiroptera</taxon>
        <taxon>Yangochiroptera</taxon>
        <taxon>Phyllostomidae</taxon>
        <taxon>Phyllostominae</taxon>
        <taxon>Phyllostomus</taxon>
    </lineage>
</organism>
<feature type="compositionally biased region" description="Acidic residues" evidence="1">
    <location>
        <begin position="161"/>
        <end position="171"/>
    </location>
</feature>
<comment type="caution">
    <text evidence="4">The sequence shown here is derived from an EMBL/GenBank/DDBJ whole genome shotgun (WGS) entry which is preliminary data.</text>
</comment>
<sequence>MRGPRPRVKRKSRSHVSSGHKTEAQGEEEEQESREFRAQVPGYGYKNKLVLAAPVIAVASIFLVIFCLMAICQRRTTEEGKEGRGFFSIFGHKSRSAEHEMEEGGFQRRWPLWLWYVYWPLNATHKGNVGQSVHHSTSDEGDMEKGEASTTTAKAATSESAAEETAEESDA</sequence>
<dbReference type="Pfam" id="PF14914">
    <property type="entry name" value="LRRC37AB_C"/>
    <property type="match status" value="1"/>
</dbReference>
<feature type="domain" description="LRRC37A/B like protein 1 C-terminal" evidence="3">
    <location>
        <begin position="20"/>
        <end position="79"/>
    </location>
</feature>
<dbReference type="Proteomes" id="UP000664940">
    <property type="component" value="Unassembled WGS sequence"/>
</dbReference>
<evidence type="ECO:0000256" key="1">
    <source>
        <dbReference type="SAM" id="MobiDB-lite"/>
    </source>
</evidence>
<dbReference type="EMBL" id="JABVXQ010000001">
    <property type="protein sequence ID" value="KAF6130880.1"/>
    <property type="molecule type" value="Genomic_DNA"/>
</dbReference>
<accession>A0A834BMP9</accession>
<feature type="region of interest" description="Disordered" evidence="1">
    <location>
        <begin position="1"/>
        <end position="35"/>
    </location>
</feature>
<dbReference type="InterPro" id="IPR015753">
    <property type="entry name" value="LRRC37"/>
</dbReference>
<evidence type="ECO:0000313" key="5">
    <source>
        <dbReference type="Proteomes" id="UP000664940"/>
    </source>
</evidence>
<keyword evidence="2" id="KW-0812">Transmembrane</keyword>
<dbReference type="InterPro" id="IPR029423">
    <property type="entry name" value="LRRC37AB_C"/>
</dbReference>
<dbReference type="PANTHER" id="PTHR23045:SF9">
    <property type="entry name" value="LEUCINE RICH REPEAT CONTAINING 37A-RELATED"/>
    <property type="match status" value="1"/>
</dbReference>
<dbReference type="AlphaFoldDB" id="A0A834BMP9"/>
<feature type="compositionally biased region" description="Low complexity" evidence="1">
    <location>
        <begin position="148"/>
        <end position="160"/>
    </location>
</feature>
<proteinExistence type="predicted"/>
<evidence type="ECO:0000256" key="2">
    <source>
        <dbReference type="SAM" id="Phobius"/>
    </source>
</evidence>
<dbReference type="PANTHER" id="PTHR23045">
    <property type="entry name" value="LEUCINE-RICH REPEAT-CONTAINING PROTEIN 37A"/>
    <property type="match status" value="1"/>
</dbReference>
<evidence type="ECO:0000259" key="3">
    <source>
        <dbReference type="Pfam" id="PF14914"/>
    </source>
</evidence>
<feature type="region of interest" description="Disordered" evidence="1">
    <location>
        <begin position="129"/>
        <end position="171"/>
    </location>
</feature>
<name>A0A834BMP9_9CHIR</name>
<feature type="compositionally biased region" description="Basic residues" evidence="1">
    <location>
        <begin position="1"/>
        <end position="14"/>
    </location>
</feature>
<keyword evidence="2" id="KW-0472">Membrane</keyword>